<dbReference type="SUPFAM" id="SSF56801">
    <property type="entry name" value="Acetyl-CoA synthetase-like"/>
    <property type="match status" value="1"/>
</dbReference>
<evidence type="ECO:0000256" key="1">
    <source>
        <dbReference type="ARBA" id="ARBA00004275"/>
    </source>
</evidence>
<accession>A0A8J2S3W0</accession>
<dbReference type="InterPro" id="IPR000873">
    <property type="entry name" value="AMP-dep_synth/lig_dom"/>
</dbReference>
<dbReference type="AlphaFoldDB" id="A0A8J2S3W0"/>
<organism evidence="4 5">
    <name type="scientific">Daphnia galeata</name>
    <dbReference type="NCBI Taxonomy" id="27404"/>
    <lineage>
        <taxon>Eukaryota</taxon>
        <taxon>Metazoa</taxon>
        <taxon>Ecdysozoa</taxon>
        <taxon>Arthropoda</taxon>
        <taxon>Crustacea</taxon>
        <taxon>Branchiopoda</taxon>
        <taxon>Diplostraca</taxon>
        <taxon>Cladocera</taxon>
        <taxon>Anomopoda</taxon>
        <taxon>Daphniidae</taxon>
        <taxon>Daphnia</taxon>
    </lineage>
</organism>
<dbReference type="PANTHER" id="PTHR24096:SF422">
    <property type="entry name" value="BCDNA.GH02901"/>
    <property type="match status" value="1"/>
</dbReference>
<evidence type="ECO:0000259" key="3">
    <source>
        <dbReference type="Pfam" id="PF00501"/>
    </source>
</evidence>
<keyword evidence="2" id="KW-0576">Peroxisome</keyword>
<dbReference type="GO" id="GO:0005777">
    <property type="term" value="C:peroxisome"/>
    <property type="evidence" value="ECO:0007669"/>
    <property type="project" value="UniProtKB-SubCell"/>
</dbReference>
<gene>
    <name evidence="4" type="ORF">DGAL_LOCUS13466</name>
</gene>
<protein>
    <recommendedName>
        <fullName evidence="3">AMP-dependent synthetase/ligase domain-containing protein</fullName>
    </recommendedName>
</protein>
<dbReference type="GO" id="GO:0016405">
    <property type="term" value="F:CoA-ligase activity"/>
    <property type="evidence" value="ECO:0007669"/>
    <property type="project" value="TreeGrafter"/>
</dbReference>
<reference evidence="4" key="1">
    <citation type="submission" date="2021-11" db="EMBL/GenBank/DDBJ databases">
        <authorList>
            <person name="Schell T."/>
        </authorList>
    </citation>
    <scope>NUCLEOTIDE SEQUENCE</scope>
    <source>
        <strain evidence="4">M5</strain>
    </source>
</reference>
<dbReference type="PANTHER" id="PTHR24096">
    <property type="entry name" value="LONG-CHAIN-FATTY-ACID--COA LIGASE"/>
    <property type="match status" value="1"/>
</dbReference>
<dbReference type="Gene3D" id="2.30.38.10">
    <property type="entry name" value="Luciferase, Domain 3"/>
    <property type="match status" value="1"/>
</dbReference>
<dbReference type="Proteomes" id="UP000789390">
    <property type="component" value="Unassembled WGS sequence"/>
</dbReference>
<evidence type="ECO:0000256" key="2">
    <source>
        <dbReference type="ARBA" id="ARBA00023140"/>
    </source>
</evidence>
<sequence>MLQLVPPLVSYLSARLDLKLDSFHRLHTIIIGAAPLGPLVANKLIERLGKPDLLMQEGHGMTKTSSVTNLNPIVNNQIGSFGEPLSRTQIKVVDVDTGESLGPGQHGEMCVRGPQVMKGYYKNENATKETIDNVDGFTPETWFTTTNKTSFFIVDRLKELIKVKGIQVYFID</sequence>
<keyword evidence="5" id="KW-1185">Reference proteome</keyword>
<evidence type="ECO:0000313" key="4">
    <source>
        <dbReference type="EMBL" id="CAH0109974.1"/>
    </source>
</evidence>
<dbReference type="OrthoDB" id="10253869at2759"/>
<name>A0A8J2S3W0_9CRUS</name>
<feature type="domain" description="AMP-dependent synthetase/ligase" evidence="3">
    <location>
        <begin position="2"/>
        <end position="121"/>
    </location>
</feature>
<dbReference type="EMBL" id="CAKKLH010000297">
    <property type="protein sequence ID" value="CAH0109974.1"/>
    <property type="molecule type" value="Genomic_DNA"/>
</dbReference>
<dbReference type="Pfam" id="PF00501">
    <property type="entry name" value="AMP-binding"/>
    <property type="match status" value="1"/>
</dbReference>
<proteinExistence type="predicted"/>
<dbReference type="Gene3D" id="3.40.50.980">
    <property type="match status" value="1"/>
</dbReference>
<comment type="caution">
    <text evidence="4">The sequence shown here is derived from an EMBL/GenBank/DDBJ whole genome shotgun (WGS) entry which is preliminary data.</text>
</comment>
<evidence type="ECO:0000313" key="5">
    <source>
        <dbReference type="Proteomes" id="UP000789390"/>
    </source>
</evidence>
<comment type="subcellular location">
    <subcellularLocation>
        <location evidence="1">Peroxisome</location>
    </subcellularLocation>
</comment>